<organism evidence="2 3">
    <name type="scientific">Pleurotus ostreatus (strain PC15)</name>
    <name type="common">Oyster mushroom</name>
    <dbReference type="NCBI Taxonomy" id="1137138"/>
    <lineage>
        <taxon>Eukaryota</taxon>
        <taxon>Fungi</taxon>
        <taxon>Dikarya</taxon>
        <taxon>Basidiomycota</taxon>
        <taxon>Agaricomycotina</taxon>
        <taxon>Agaricomycetes</taxon>
        <taxon>Agaricomycetidae</taxon>
        <taxon>Agaricales</taxon>
        <taxon>Pleurotineae</taxon>
        <taxon>Pleurotaceae</taxon>
        <taxon>Pleurotus</taxon>
    </lineage>
</organism>
<dbReference type="STRING" id="1137138.A0A067NVP1"/>
<feature type="compositionally biased region" description="Polar residues" evidence="1">
    <location>
        <begin position="1063"/>
        <end position="1072"/>
    </location>
</feature>
<feature type="compositionally biased region" description="Acidic residues" evidence="1">
    <location>
        <begin position="218"/>
        <end position="244"/>
    </location>
</feature>
<accession>A0A067NVP1</accession>
<feature type="compositionally biased region" description="Acidic residues" evidence="1">
    <location>
        <begin position="891"/>
        <end position="901"/>
    </location>
</feature>
<feature type="compositionally biased region" description="Polar residues" evidence="1">
    <location>
        <begin position="1"/>
        <end position="10"/>
    </location>
</feature>
<gene>
    <name evidence="2" type="ORF">PLEOSDRAFT_1097078</name>
</gene>
<feature type="compositionally biased region" description="Acidic residues" evidence="1">
    <location>
        <begin position="157"/>
        <end position="184"/>
    </location>
</feature>
<feature type="compositionally biased region" description="Acidic residues" evidence="1">
    <location>
        <begin position="108"/>
        <end position="129"/>
    </location>
</feature>
<dbReference type="EMBL" id="KL198008">
    <property type="protein sequence ID" value="KDQ28192.1"/>
    <property type="molecule type" value="Genomic_DNA"/>
</dbReference>
<feature type="compositionally biased region" description="Basic and acidic residues" evidence="1">
    <location>
        <begin position="135"/>
        <end position="156"/>
    </location>
</feature>
<feature type="compositionally biased region" description="Low complexity" evidence="1">
    <location>
        <begin position="1134"/>
        <end position="1149"/>
    </location>
</feature>
<dbReference type="HOGENOM" id="CLU_260928_0_0_1"/>
<feature type="region of interest" description="Disordered" evidence="1">
    <location>
        <begin position="960"/>
        <end position="1151"/>
    </location>
</feature>
<feature type="region of interest" description="Disordered" evidence="1">
    <location>
        <begin position="746"/>
        <end position="937"/>
    </location>
</feature>
<name>A0A067NVP1_PLEO1</name>
<proteinExistence type="predicted"/>
<feature type="compositionally biased region" description="Polar residues" evidence="1">
    <location>
        <begin position="788"/>
        <end position="797"/>
    </location>
</feature>
<evidence type="ECO:0000313" key="2">
    <source>
        <dbReference type="EMBL" id="KDQ28192.1"/>
    </source>
</evidence>
<feature type="compositionally biased region" description="Low complexity" evidence="1">
    <location>
        <begin position="1091"/>
        <end position="1102"/>
    </location>
</feature>
<evidence type="ECO:0000313" key="3">
    <source>
        <dbReference type="Proteomes" id="UP000027073"/>
    </source>
</evidence>
<dbReference type="OrthoDB" id="2804229at2759"/>
<protein>
    <submittedName>
        <fullName evidence="2">Uncharacterized protein</fullName>
    </submittedName>
</protein>
<feature type="region of interest" description="Disordered" evidence="1">
    <location>
        <begin position="706"/>
        <end position="731"/>
    </location>
</feature>
<evidence type="ECO:0000256" key="1">
    <source>
        <dbReference type="SAM" id="MobiDB-lite"/>
    </source>
</evidence>
<feature type="compositionally biased region" description="Acidic residues" evidence="1">
    <location>
        <begin position="275"/>
        <end position="307"/>
    </location>
</feature>
<feature type="compositionally biased region" description="Basic and acidic residues" evidence="1">
    <location>
        <begin position="979"/>
        <end position="992"/>
    </location>
</feature>
<dbReference type="Proteomes" id="UP000027073">
    <property type="component" value="Unassembled WGS sequence"/>
</dbReference>
<sequence length="1308" mass="141302">MSSPYSTPSTFKAPIAPHPTPLSTSSFLTHSKASLNGNTLGAKKLKQPIYNPYDKFTQNDFDAWIGNITGALRRALGEEEEEETPMPPEQVATTSEREFAASSPIAIDSEEEEEAEGQGISDDEADEDEVGRAVSIDRWEDTVREAARHRREAIAEEHEDAGEEQEDSGGEYDEERWSEDELEESALRGGPQEIIDVGSDDDDEVNPRSSPIRHLADGEGEDEEGGEEPAEEYGDEEEGAEEEEQHYPSDARIRIGPPIGHPRQRIVEEALPLSDGEDEDKEPVEIIELDDDEDDVQPESAEDDDDVFPPRSLRAQTDQPIIIDPWAAPRNYAEDFYAGGDSLNIPAGVSPEVAAHLLGGDIDETPFLTPGVVTPLEANASPYSPPREVTYNDDEIQEIVPPVQGEMPPFNFPLDLEGFEDANIDPTLRDSTPQASSMDMSMAVVLDILSAFVDASNMSASDMSSVFHQDDEAFVTDLNNSSDNRGPSEAQPEGVIDVDIDIVIIPDKDYQDLGDEQRGVVEEIISEIGFDDLAQTSDIRESSIDMYNVADDELAAGPSVSGIVEEEEGILDEATDVHMTDDSLMHVDDDEPVEQTLSQPSFEQAITPPATPPKAFVSDSPPKDVPHSSPPCPTGYPMPVSADPNVSDPVDSNATNDFATTPTRPAILNMPKTPIYVLSPVGTPGGQPTPVSVPVSRAVLKALQKMSSNPGSPVNGLFTPASPKASIDASQQLDVKTLDEAIIKDAAANGDLETSPEVDQDDQPARDDTVEIPTPQPINHADIANDVNGRQTQSATSPPRHLYLDKPTSPEPLHEDLPAASRLSGPAVAANPPQDDVPPPVDAPTVLEELPKPESPKPMVMTRQKSTDPVLYADPYPYSLSTPGFEVDTPGSEEEIDDLDISMESTSSGTKSSEKGDDAVDDPLDDIVLRYPSEPKEPRVLSDAALAESIVKPEEVLQVQYRSQSATPPIFEASQPADDVSRAYESDFKPDLTEAVNDEPLSVVENRGPADAEKVASEPTDALPEKAAPPQAKESSPDPSESDRNHKRKRSLGSPLSDIGTEISKSACTTAQDKGKGKATNPRPHIDTSLDRASSITSSSDSVLHPPSPTEKGQPFIVPPPLFLAHSHSKKPTANGAKNAPAKAGPSASTPSKLLAQRTLLSFISSPRTRSNCRFHKISLPKEEGGPRICFLVPGCSLGDQELMDEEEIVDHGDATIEDSKHMVAVSETADDFSLDLIGILRQLVGVDLLREHEVYYLPSPAERARAAAAAPTLKASQILLVNSEQETRIRCVVPIIDLNAILQRQRR</sequence>
<feature type="region of interest" description="Disordered" evidence="1">
    <location>
        <begin position="1"/>
        <end position="27"/>
    </location>
</feature>
<dbReference type="InParanoid" id="A0A067NVP1"/>
<feature type="region of interest" description="Disordered" evidence="1">
    <location>
        <begin position="74"/>
        <end position="320"/>
    </location>
</feature>
<feature type="region of interest" description="Disordered" evidence="1">
    <location>
        <begin position="604"/>
        <end position="636"/>
    </location>
</feature>
<dbReference type="VEuPathDB" id="FungiDB:PLEOSDRAFT_1097078"/>
<reference evidence="3" key="1">
    <citation type="journal article" date="2014" name="Proc. Natl. Acad. Sci. U.S.A.">
        <title>Extensive sampling of basidiomycete genomes demonstrates inadequacy of the white-rot/brown-rot paradigm for wood decay fungi.</title>
        <authorList>
            <person name="Riley R."/>
            <person name="Salamov A.A."/>
            <person name="Brown D.W."/>
            <person name="Nagy L.G."/>
            <person name="Floudas D."/>
            <person name="Held B.W."/>
            <person name="Levasseur A."/>
            <person name="Lombard V."/>
            <person name="Morin E."/>
            <person name="Otillar R."/>
            <person name="Lindquist E.A."/>
            <person name="Sun H."/>
            <person name="LaButti K.M."/>
            <person name="Schmutz J."/>
            <person name="Jabbour D."/>
            <person name="Luo H."/>
            <person name="Baker S.E."/>
            <person name="Pisabarro A.G."/>
            <person name="Walton J.D."/>
            <person name="Blanchette R.A."/>
            <person name="Henrissat B."/>
            <person name="Martin F."/>
            <person name="Cullen D."/>
            <person name="Hibbett D.S."/>
            <person name="Grigoriev I.V."/>
        </authorList>
    </citation>
    <scope>NUCLEOTIDE SEQUENCE [LARGE SCALE GENOMIC DNA]</scope>
    <source>
        <strain evidence="3">PC15</strain>
    </source>
</reference>